<dbReference type="EMBL" id="JBFDTB010000030">
    <property type="protein sequence ID" value="MEW3467372.1"/>
    <property type="molecule type" value="Genomic_DNA"/>
</dbReference>
<sequence length="149" mass="16536">MELSPKQEQVQIAVENNDVLSDVSWALDYTQPVQIQALAKAVSDYSYSDYFSSVKWITRDGKVSLSITPKAILTKNLPSGNGGAAHIGNAWNKLLAKHKNDKNWKNTNGMLDQYLCHAQWAGGMKTPWNIEPWRPDVSYAATVAKACNP</sequence>
<dbReference type="Proteomes" id="UP001554047">
    <property type="component" value="Unassembled WGS sequence"/>
</dbReference>
<keyword evidence="2" id="KW-1185">Reference proteome</keyword>
<organism evidence="1 2">
    <name type="scientific">Enterococcus entomosocium</name>
    <dbReference type="NCBI Taxonomy" id="3034352"/>
    <lineage>
        <taxon>Bacteria</taxon>
        <taxon>Bacillati</taxon>
        <taxon>Bacillota</taxon>
        <taxon>Bacilli</taxon>
        <taxon>Lactobacillales</taxon>
        <taxon>Enterococcaceae</taxon>
        <taxon>Enterococcus</taxon>
    </lineage>
</organism>
<evidence type="ECO:0000313" key="1">
    <source>
        <dbReference type="EMBL" id="MEW3467372.1"/>
    </source>
</evidence>
<evidence type="ECO:0000313" key="2">
    <source>
        <dbReference type="Proteomes" id="UP001554047"/>
    </source>
</evidence>
<gene>
    <name evidence="1" type="ORF">AB1I55_14840</name>
</gene>
<reference evidence="1 2" key="1">
    <citation type="submission" date="2024-05" db="EMBL/GenBank/DDBJ databases">
        <title>Human gut microbiome strain richness.</title>
        <authorList>
            <person name="Chen-Liaw A."/>
        </authorList>
    </citation>
    <scope>NUCLEOTIDE SEQUENCE [LARGE SCALE GENOMIC DNA]</scope>
    <source>
        <strain evidence="1 2">J1100102st1_G3_J1100102_180507</strain>
    </source>
</reference>
<dbReference type="RefSeq" id="WP_271807779.1">
    <property type="nucleotide sequence ID" value="NZ_JBFDTA010000014.1"/>
</dbReference>
<dbReference type="Pfam" id="PF10783">
    <property type="entry name" value="DUF2599"/>
    <property type="match status" value="1"/>
</dbReference>
<dbReference type="InterPro" id="IPR019719">
    <property type="entry name" value="DUF2599"/>
</dbReference>
<accession>A0ABV3MGG5</accession>
<protein>
    <submittedName>
        <fullName evidence="1">DUF2599 domain-containing protein</fullName>
    </submittedName>
</protein>
<comment type="caution">
    <text evidence="1">The sequence shown here is derived from an EMBL/GenBank/DDBJ whole genome shotgun (WGS) entry which is preliminary data.</text>
</comment>
<name>A0ABV3MGG5_9ENTE</name>
<proteinExistence type="predicted"/>